<keyword evidence="5 9" id="KW-0560">Oxidoreductase</keyword>
<evidence type="ECO:0000259" key="10">
    <source>
        <dbReference type="Pfam" id="PF02670"/>
    </source>
</evidence>
<dbReference type="SUPFAM" id="SSF69055">
    <property type="entry name" value="1-deoxy-D-xylulose-5-phosphate reductoisomerase, C-terminal domain"/>
    <property type="match status" value="1"/>
</dbReference>
<name>Q1V2V6_PELU1</name>
<evidence type="ECO:0000256" key="2">
    <source>
        <dbReference type="ARBA" id="ARBA00006825"/>
    </source>
</evidence>
<feature type="binding site" evidence="9">
    <location>
        <position position="230"/>
    </location>
    <ligand>
        <name>Mn(2+)</name>
        <dbReference type="ChEBI" id="CHEBI:29035"/>
    </ligand>
</feature>
<dbReference type="PIRSF" id="PIRSF006205">
    <property type="entry name" value="Dxp_reductismrs"/>
    <property type="match status" value="1"/>
</dbReference>
<keyword evidence="3 9" id="KW-0479">Metal-binding</keyword>
<feature type="binding site" evidence="9">
    <location>
        <position position="161"/>
    </location>
    <ligand>
        <name>1-deoxy-D-xylulose 5-phosphate</name>
        <dbReference type="ChEBI" id="CHEBI:57792"/>
    </ligand>
</feature>
<dbReference type="InterPro" id="IPR013512">
    <property type="entry name" value="DXP_reductoisomerase_N"/>
</dbReference>
<dbReference type="GO" id="GO:0030145">
    <property type="term" value="F:manganese ion binding"/>
    <property type="evidence" value="ECO:0007669"/>
    <property type="project" value="TreeGrafter"/>
</dbReference>
<keyword evidence="13" id="KW-0413">Isomerase</keyword>
<feature type="binding site" evidence="9">
    <location>
        <position position="226"/>
    </location>
    <ligand>
        <name>1-deoxy-D-xylulose 5-phosphate</name>
        <dbReference type="ChEBI" id="CHEBI:57792"/>
    </ligand>
</feature>
<dbReference type="Pfam" id="PF08436">
    <property type="entry name" value="DXP_redisom_C"/>
    <property type="match status" value="1"/>
</dbReference>
<evidence type="ECO:0000256" key="5">
    <source>
        <dbReference type="ARBA" id="ARBA00023002"/>
    </source>
</evidence>
<keyword evidence="9" id="KW-0460">Magnesium</keyword>
<dbReference type="InterPro" id="IPR036291">
    <property type="entry name" value="NAD(P)-bd_dom_sf"/>
</dbReference>
<comment type="caution">
    <text evidence="9">Lacks conserved residue(s) required for the propagation of feature annotation.</text>
</comment>
<dbReference type="InterPro" id="IPR013644">
    <property type="entry name" value="DXP_reductoisomerase_C"/>
</dbReference>
<evidence type="ECO:0000256" key="8">
    <source>
        <dbReference type="ARBA" id="ARBA00048543"/>
    </source>
</evidence>
<feature type="binding site" evidence="9">
    <location>
        <position position="48"/>
    </location>
    <ligand>
        <name>NADPH</name>
        <dbReference type="ChEBI" id="CHEBI:57783"/>
    </ligand>
</feature>
<dbReference type="GO" id="GO:0030604">
    <property type="term" value="F:1-deoxy-D-xylulose-5-phosphate reductoisomerase activity"/>
    <property type="evidence" value="ECO:0007669"/>
    <property type="project" value="UniProtKB-UniRule"/>
</dbReference>
<gene>
    <name evidence="9" type="primary">dxr</name>
    <name evidence="13" type="ORF">PU1002_01856</name>
</gene>
<dbReference type="Pfam" id="PF02670">
    <property type="entry name" value="DXP_reductoisom"/>
    <property type="match status" value="1"/>
</dbReference>
<feature type="binding site" evidence="9">
    <location>
        <position position="227"/>
    </location>
    <ligand>
        <name>1-deoxy-D-xylulose 5-phosphate</name>
        <dbReference type="ChEBI" id="CHEBI:57792"/>
    </ligand>
</feature>
<feature type="binding site" evidence="9">
    <location>
        <position position="160"/>
    </location>
    <ligand>
        <name>1-deoxy-D-xylulose 5-phosphate</name>
        <dbReference type="ChEBI" id="CHEBI:57792"/>
    </ligand>
</feature>
<comment type="function">
    <text evidence="9">Catalyzes the NADPH-dependent rearrangement and reduction of 1-deoxy-D-xylulose-5-phosphate (DXP) to 2-C-methyl-D-erythritol 4-phosphate (MEP).</text>
</comment>
<dbReference type="SUPFAM" id="SSF51735">
    <property type="entry name" value="NAD(P)-binding Rossmann-fold domains"/>
    <property type="match status" value="1"/>
</dbReference>
<evidence type="ECO:0000259" key="11">
    <source>
        <dbReference type="Pfam" id="PF08436"/>
    </source>
</evidence>
<dbReference type="SUPFAM" id="SSF55347">
    <property type="entry name" value="Glyceraldehyde-3-phosphate dehydrogenase-like, C-terminal domain"/>
    <property type="match status" value="1"/>
</dbReference>
<feature type="binding site" evidence="9">
    <location>
        <position position="185"/>
    </location>
    <ligand>
        <name>1-deoxy-D-xylulose 5-phosphate</name>
        <dbReference type="ChEBI" id="CHEBI:57792"/>
    </ligand>
</feature>
<evidence type="ECO:0000259" key="12">
    <source>
        <dbReference type="Pfam" id="PF13288"/>
    </source>
</evidence>
<feature type="binding site" evidence="9">
    <location>
        <position position="22"/>
    </location>
    <ligand>
        <name>NADPH</name>
        <dbReference type="ChEBI" id="CHEBI:57783"/>
    </ligand>
</feature>
<comment type="cofactor">
    <cofactor evidence="9">
        <name>Mg(2+)</name>
        <dbReference type="ChEBI" id="CHEBI:18420"/>
    </cofactor>
    <cofactor evidence="9">
        <name>Mn(2+)</name>
        <dbReference type="ChEBI" id="CHEBI:29035"/>
    </cofactor>
</comment>
<dbReference type="HOGENOM" id="CLU_035714_4_0_5"/>
<feature type="binding site" evidence="9">
    <location>
        <position position="23"/>
    </location>
    <ligand>
        <name>NADPH</name>
        <dbReference type="ChEBI" id="CHEBI:57783"/>
    </ligand>
</feature>
<comment type="caution">
    <text evidence="13">The sequence shown here is derived from an EMBL/GenBank/DDBJ whole genome shotgun (WGS) entry which is preliminary data.</text>
</comment>
<feature type="domain" description="1-deoxy-D-xylulose 5-phosphate reductoisomerase N-terminal" evidence="10">
    <location>
        <begin position="14"/>
        <end position="140"/>
    </location>
</feature>
<feature type="binding site" evidence="9">
    <location>
        <position position="214"/>
    </location>
    <ligand>
        <name>NADPH</name>
        <dbReference type="ChEBI" id="CHEBI:57783"/>
    </ligand>
</feature>
<feature type="binding site" evidence="9">
    <location>
        <position position="161"/>
    </location>
    <ligand>
        <name>Mn(2+)</name>
        <dbReference type="ChEBI" id="CHEBI:29035"/>
    </ligand>
</feature>
<feature type="binding site" evidence="9">
    <location>
        <position position="21"/>
    </location>
    <ligand>
        <name>NADPH</name>
        <dbReference type="ChEBI" id="CHEBI:57783"/>
    </ligand>
</feature>
<evidence type="ECO:0000256" key="1">
    <source>
        <dbReference type="ARBA" id="ARBA00005094"/>
    </source>
</evidence>
<comment type="similarity">
    <text evidence="2 9">Belongs to the DXR family.</text>
</comment>
<reference evidence="13 14" key="1">
    <citation type="submission" date="2006-04" db="EMBL/GenBank/DDBJ databases">
        <authorList>
            <person name="Giovannoni S.J."/>
            <person name="Cho J.-C."/>
            <person name="Ferriera S."/>
            <person name="Johnson J."/>
            <person name="Kravitz S."/>
            <person name="Halpern A."/>
            <person name="Remington K."/>
            <person name="Beeson K."/>
            <person name="Tran B."/>
            <person name="Rogers Y.-H."/>
            <person name="Friedman R."/>
            <person name="Venter J.C."/>
        </authorList>
    </citation>
    <scope>NUCLEOTIDE SEQUENCE [LARGE SCALE GENOMIC DNA]</scope>
    <source>
        <strain evidence="13 14">HTCC1002</strain>
    </source>
</reference>
<comment type="catalytic activity">
    <reaction evidence="8">
        <text>2-C-methyl-D-erythritol 4-phosphate + NADP(+) = 1-deoxy-D-xylulose 5-phosphate + NADPH + H(+)</text>
        <dbReference type="Rhea" id="RHEA:13717"/>
        <dbReference type="ChEBI" id="CHEBI:15378"/>
        <dbReference type="ChEBI" id="CHEBI:57783"/>
        <dbReference type="ChEBI" id="CHEBI:57792"/>
        <dbReference type="ChEBI" id="CHEBI:58262"/>
        <dbReference type="ChEBI" id="CHEBI:58349"/>
        <dbReference type="EC" id="1.1.1.267"/>
    </reaction>
    <physiologicalReaction direction="right-to-left" evidence="8">
        <dbReference type="Rhea" id="RHEA:13719"/>
    </physiologicalReaction>
</comment>
<proteinExistence type="inferred from homology"/>
<dbReference type="Gene3D" id="3.40.50.720">
    <property type="entry name" value="NAD(P)-binding Rossmann-like Domain"/>
    <property type="match status" value="1"/>
</dbReference>
<evidence type="ECO:0000256" key="7">
    <source>
        <dbReference type="ARBA" id="ARBA00023229"/>
    </source>
</evidence>
<dbReference type="AlphaFoldDB" id="Q1V2V6"/>
<evidence type="ECO:0000313" key="14">
    <source>
        <dbReference type="Proteomes" id="UP000005306"/>
    </source>
</evidence>
<feature type="binding site" evidence="9">
    <location>
        <position position="133"/>
    </location>
    <ligand>
        <name>NADPH</name>
        <dbReference type="ChEBI" id="CHEBI:57783"/>
    </ligand>
</feature>
<protein>
    <recommendedName>
        <fullName evidence="9">1-deoxy-D-xylulose 5-phosphate reductoisomerase</fullName>
        <shortName evidence="9">DXP reductoisomerase</shortName>
        <ecNumber evidence="9">1.1.1.267</ecNumber>
    </recommendedName>
    <alternativeName>
        <fullName evidence="9">1-deoxyxylulose-5-phosphate reductoisomerase</fullName>
    </alternativeName>
    <alternativeName>
        <fullName evidence="9">2-C-methyl-D-erythritol 4-phosphate synthase</fullName>
    </alternativeName>
</protein>
<dbReference type="Pfam" id="PF13288">
    <property type="entry name" value="DXPR_C"/>
    <property type="match status" value="1"/>
</dbReference>
<dbReference type="GO" id="GO:0070402">
    <property type="term" value="F:NADPH binding"/>
    <property type="evidence" value="ECO:0007669"/>
    <property type="project" value="InterPro"/>
</dbReference>
<evidence type="ECO:0000256" key="9">
    <source>
        <dbReference type="HAMAP-Rule" id="MF_00183"/>
    </source>
</evidence>
<dbReference type="PANTHER" id="PTHR30525:SF0">
    <property type="entry name" value="1-DEOXY-D-XYLULOSE 5-PHOSPHATE REDUCTOISOMERASE, CHLOROPLASTIC"/>
    <property type="match status" value="1"/>
</dbReference>
<dbReference type="GO" id="GO:0016853">
    <property type="term" value="F:isomerase activity"/>
    <property type="evidence" value="ECO:0007669"/>
    <property type="project" value="UniProtKB-KW"/>
</dbReference>
<feature type="binding site" evidence="9">
    <location>
        <position position="221"/>
    </location>
    <ligand>
        <name>1-deoxy-D-xylulose 5-phosphate</name>
        <dbReference type="ChEBI" id="CHEBI:57792"/>
    </ligand>
</feature>
<feature type="binding site" evidence="9">
    <location>
        <position position="159"/>
    </location>
    <ligand>
        <name>Mn(2+)</name>
        <dbReference type="ChEBI" id="CHEBI:29035"/>
    </ligand>
</feature>
<dbReference type="InterPro" id="IPR003821">
    <property type="entry name" value="DXP_reductoisomerase"/>
</dbReference>
<dbReference type="InterPro" id="IPR026877">
    <property type="entry name" value="DXPR_C"/>
</dbReference>
<dbReference type="InterPro" id="IPR036169">
    <property type="entry name" value="DXPR_C_sf"/>
</dbReference>
<evidence type="ECO:0000256" key="3">
    <source>
        <dbReference type="ARBA" id="ARBA00022723"/>
    </source>
</evidence>
<feature type="binding site" evidence="9">
    <location>
        <position position="135"/>
    </location>
    <ligand>
        <name>NADPH</name>
        <dbReference type="ChEBI" id="CHEBI:57783"/>
    </ligand>
</feature>
<feature type="domain" description="1-deoxy-D-xylulose 5-phosphate reductoisomerase C-terminal" evidence="11">
    <location>
        <begin position="156"/>
        <end position="238"/>
    </location>
</feature>
<keyword evidence="6 9" id="KW-0464">Manganese</keyword>
<dbReference type="UniPathway" id="UPA00056">
    <property type="reaction ID" value="UER00092"/>
</dbReference>
<evidence type="ECO:0000313" key="13">
    <source>
        <dbReference type="EMBL" id="EAS84422.1"/>
    </source>
</evidence>
<dbReference type="GO" id="GO:0051484">
    <property type="term" value="P:isopentenyl diphosphate biosynthetic process, methylerythritol 4-phosphate pathway involved in terpenoid biosynthetic process"/>
    <property type="evidence" value="ECO:0007669"/>
    <property type="project" value="TreeGrafter"/>
</dbReference>
<organism evidence="13 14">
    <name type="scientific">Pelagibacter ubique (strain HTCC1002)</name>
    <dbReference type="NCBI Taxonomy" id="314261"/>
    <lineage>
        <taxon>Bacteria</taxon>
        <taxon>Pseudomonadati</taxon>
        <taxon>Pseudomonadota</taxon>
        <taxon>Alphaproteobacteria</taxon>
        <taxon>Candidatus Pelagibacterales</taxon>
        <taxon>Candidatus Pelagibacteraceae</taxon>
        <taxon>Candidatus Pelagibacter</taxon>
    </lineage>
</organism>
<dbReference type="Gene3D" id="1.10.1740.10">
    <property type="match status" value="1"/>
</dbReference>
<keyword evidence="4 9" id="KW-0521">NADP</keyword>
<evidence type="ECO:0000256" key="6">
    <source>
        <dbReference type="ARBA" id="ARBA00023211"/>
    </source>
</evidence>
<sequence length="398" mass="45926">MGFFCLYLFSMKKIAIFGSTGSIGSSLLKIIKDDQKNFKIELLTVNKNYKKLIKQVKLFNVRNVIVTDYNSFLITTKLLKNAKVKVFNNFDSLNKIFNTNNKIDYSMCAISGFDGLKPTLDIIKFTKTIAIANKESIICGWNLIKKDLKKYKTYFVPVDSEHFSIWSLLDNNKKNNFEKIYITASGGPFRNLSLKKFRNISVKDALKHPNWSMGKKITIDSATMMNKVFEIIEAKKIFNLNYKQLEILIHPKSYLHAIVKFNNGLSKLLVHDTNMTIPIFNSIYFNTDKKLKSKNINIKILNNLNLKKIDNIRFPVIKILNNLSNEDSLFETIIVSANDKLVKLFLNNKIKFNDISNTLIKICNTPEFNKFKSMKPRNIDEIQNLNDYVSLKISSMSV</sequence>
<feature type="binding site" evidence="9">
    <location>
        <position position="20"/>
    </location>
    <ligand>
        <name>NADPH</name>
        <dbReference type="ChEBI" id="CHEBI:57783"/>
    </ligand>
</feature>
<dbReference type="EMBL" id="AAPV01000001">
    <property type="protein sequence ID" value="EAS84422.1"/>
    <property type="molecule type" value="Genomic_DNA"/>
</dbReference>
<feature type="binding site" evidence="9">
    <location>
        <position position="208"/>
    </location>
    <ligand>
        <name>1-deoxy-D-xylulose 5-phosphate</name>
        <dbReference type="ChEBI" id="CHEBI:57792"/>
    </ligand>
</feature>
<dbReference type="PANTHER" id="PTHR30525">
    <property type="entry name" value="1-DEOXY-D-XYLULOSE 5-PHOSPHATE REDUCTOISOMERASE"/>
    <property type="match status" value="1"/>
</dbReference>
<feature type="binding site" evidence="9">
    <location>
        <position position="134"/>
    </location>
    <ligand>
        <name>1-deoxy-D-xylulose 5-phosphate</name>
        <dbReference type="ChEBI" id="CHEBI:57792"/>
    </ligand>
</feature>
<dbReference type="Proteomes" id="UP000005306">
    <property type="component" value="Unassembled WGS sequence"/>
</dbReference>
<evidence type="ECO:0000256" key="4">
    <source>
        <dbReference type="ARBA" id="ARBA00022857"/>
    </source>
</evidence>
<feature type="binding site" evidence="9">
    <location>
        <position position="230"/>
    </location>
    <ligand>
        <name>1-deoxy-D-xylulose 5-phosphate</name>
        <dbReference type="ChEBI" id="CHEBI:57792"/>
    </ligand>
</feature>
<accession>Q1V2V6</accession>
<feature type="binding site" evidence="9">
    <location>
        <position position="47"/>
    </location>
    <ligand>
        <name>NADPH</name>
        <dbReference type="ChEBI" id="CHEBI:57783"/>
    </ligand>
</feature>
<feature type="domain" description="DXP reductoisomerase C-terminal" evidence="12">
    <location>
        <begin position="273"/>
        <end position="386"/>
    </location>
</feature>
<dbReference type="EC" id="1.1.1.267" evidence="9"/>
<keyword evidence="7 9" id="KW-0414">Isoprene biosynthesis</keyword>
<dbReference type="HAMAP" id="MF_00183">
    <property type="entry name" value="DXP_reductoisom"/>
    <property type="match status" value="1"/>
</dbReference>
<comment type="pathway">
    <text evidence="1 9">Isoprenoid biosynthesis; isopentenyl diphosphate biosynthesis via DXP pathway; isopentenyl diphosphate from 1-deoxy-D-xylulose 5-phosphate: step 1/6.</text>
</comment>